<accession>A0A8H4UPL0</accession>
<name>A0A8H4UPL0_9HYPO</name>
<evidence type="ECO:0000256" key="1">
    <source>
        <dbReference type="SAM" id="MobiDB-lite"/>
    </source>
</evidence>
<dbReference type="EMBL" id="JABEYC010000183">
    <property type="protein sequence ID" value="KAF4981134.1"/>
    <property type="molecule type" value="Genomic_DNA"/>
</dbReference>
<evidence type="ECO:0000313" key="4">
    <source>
        <dbReference type="Proteomes" id="UP000635477"/>
    </source>
</evidence>
<comment type="caution">
    <text evidence="3">The sequence shown here is derived from an EMBL/GenBank/DDBJ whole genome shotgun (WGS) entry which is preliminary data.</text>
</comment>
<feature type="region of interest" description="Disordered" evidence="1">
    <location>
        <begin position="1"/>
        <end position="21"/>
    </location>
</feature>
<reference evidence="3" key="2">
    <citation type="submission" date="2020-05" db="EMBL/GenBank/DDBJ databases">
        <authorList>
            <person name="Kim H.-S."/>
            <person name="Proctor R.H."/>
            <person name="Brown D.W."/>
        </authorList>
    </citation>
    <scope>NUCLEOTIDE SEQUENCE</scope>
    <source>
        <strain evidence="3">NRRL 22465</strain>
    </source>
</reference>
<dbReference type="OrthoDB" id="5093092at2759"/>
<keyword evidence="2" id="KW-0472">Membrane</keyword>
<reference evidence="3" key="1">
    <citation type="journal article" date="2020" name="BMC Genomics">
        <title>Correction to: Identification and distribution of gene clusters required for synthesis of sphingolipid metabolism inhibitors in diverse species of the filamentous fungus Fusarium.</title>
        <authorList>
            <person name="Kim H.S."/>
            <person name="Lohmar J.M."/>
            <person name="Busman M."/>
            <person name="Brown D.W."/>
            <person name="Naumann T.A."/>
            <person name="Divon H.H."/>
            <person name="Lysoe E."/>
            <person name="Uhlig S."/>
            <person name="Proctor R.H."/>
        </authorList>
    </citation>
    <scope>NUCLEOTIDE SEQUENCE</scope>
    <source>
        <strain evidence="3">NRRL 22465</strain>
    </source>
</reference>
<dbReference type="AlphaFoldDB" id="A0A8H4UPL0"/>
<feature type="transmembrane region" description="Helical" evidence="2">
    <location>
        <begin position="32"/>
        <end position="55"/>
    </location>
</feature>
<evidence type="ECO:0000313" key="3">
    <source>
        <dbReference type="EMBL" id="KAF4981134.1"/>
    </source>
</evidence>
<protein>
    <submittedName>
        <fullName evidence="3">Uncharacterized protein</fullName>
    </submittedName>
</protein>
<sequence>MDIAIGPFSDPHGVNSTANVIPGRPDERVQTIIVASVVLASILIVAIAGGGYVLWRERMRKRQLREIKTMTASGNV</sequence>
<proteinExistence type="predicted"/>
<keyword evidence="2" id="KW-1133">Transmembrane helix</keyword>
<keyword evidence="4" id="KW-1185">Reference proteome</keyword>
<keyword evidence="2" id="KW-0812">Transmembrane</keyword>
<evidence type="ECO:0000256" key="2">
    <source>
        <dbReference type="SAM" id="Phobius"/>
    </source>
</evidence>
<dbReference type="Proteomes" id="UP000635477">
    <property type="component" value="Unassembled WGS sequence"/>
</dbReference>
<gene>
    <name evidence="3" type="ORF">FZEAL_3004</name>
</gene>
<organism evidence="3 4">
    <name type="scientific">Fusarium zealandicum</name>
    <dbReference type="NCBI Taxonomy" id="1053134"/>
    <lineage>
        <taxon>Eukaryota</taxon>
        <taxon>Fungi</taxon>
        <taxon>Dikarya</taxon>
        <taxon>Ascomycota</taxon>
        <taxon>Pezizomycotina</taxon>
        <taxon>Sordariomycetes</taxon>
        <taxon>Hypocreomycetidae</taxon>
        <taxon>Hypocreales</taxon>
        <taxon>Nectriaceae</taxon>
        <taxon>Fusarium</taxon>
        <taxon>Fusarium staphyleae species complex</taxon>
    </lineage>
</organism>